<feature type="region of interest" description="Disordered" evidence="2">
    <location>
        <begin position="1129"/>
        <end position="1419"/>
    </location>
</feature>
<keyword evidence="1" id="KW-0175">Coiled coil</keyword>
<feature type="compositionally biased region" description="Basic and acidic residues" evidence="2">
    <location>
        <begin position="128"/>
        <end position="164"/>
    </location>
</feature>
<accession>A0AAV9WLX0</accession>
<dbReference type="Proteomes" id="UP001370758">
    <property type="component" value="Unassembled WGS sequence"/>
</dbReference>
<feature type="compositionally biased region" description="Basic and acidic residues" evidence="2">
    <location>
        <begin position="1133"/>
        <end position="1150"/>
    </location>
</feature>
<feature type="compositionally biased region" description="Polar residues" evidence="2">
    <location>
        <begin position="944"/>
        <end position="960"/>
    </location>
</feature>
<feature type="compositionally biased region" description="Polar residues" evidence="2">
    <location>
        <begin position="1306"/>
        <end position="1318"/>
    </location>
</feature>
<feature type="compositionally biased region" description="Basic and acidic residues" evidence="2">
    <location>
        <begin position="2336"/>
        <end position="2356"/>
    </location>
</feature>
<feature type="compositionally biased region" description="Low complexity" evidence="2">
    <location>
        <begin position="2184"/>
        <end position="2193"/>
    </location>
</feature>
<feature type="compositionally biased region" description="Basic and acidic residues" evidence="2">
    <location>
        <begin position="2372"/>
        <end position="2387"/>
    </location>
</feature>
<feature type="coiled-coil region" evidence="1">
    <location>
        <begin position="2064"/>
        <end position="2091"/>
    </location>
</feature>
<evidence type="ECO:0000256" key="1">
    <source>
        <dbReference type="SAM" id="Coils"/>
    </source>
</evidence>
<feature type="coiled-coil region" evidence="1">
    <location>
        <begin position="1443"/>
        <end position="1484"/>
    </location>
</feature>
<feature type="compositionally biased region" description="Polar residues" evidence="2">
    <location>
        <begin position="111"/>
        <end position="126"/>
    </location>
</feature>
<feature type="region of interest" description="Disordered" evidence="2">
    <location>
        <begin position="1520"/>
        <end position="1562"/>
    </location>
</feature>
<feature type="compositionally biased region" description="Pro residues" evidence="2">
    <location>
        <begin position="722"/>
        <end position="746"/>
    </location>
</feature>
<name>A0AAV9WLX0_9PEZI</name>
<comment type="caution">
    <text evidence="3">The sequence shown here is derived from an EMBL/GenBank/DDBJ whole genome shotgun (WGS) entry which is preliminary data.</text>
</comment>
<dbReference type="EMBL" id="JAVHJL010000002">
    <property type="protein sequence ID" value="KAK6510134.1"/>
    <property type="molecule type" value="Genomic_DNA"/>
</dbReference>
<feature type="region of interest" description="Disordered" evidence="2">
    <location>
        <begin position="2317"/>
        <end position="2496"/>
    </location>
</feature>
<evidence type="ECO:0000256" key="2">
    <source>
        <dbReference type="SAM" id="MobiDB-lite"/>
    </source>
</evidence>
<feature type="compositionally biased region" description="Basic and acidic residues" evidence="2">
    <location>
        <begin position="531"/>
        <end position="540"/>
    </location>
</feature>
<feature type="region of interest" description="Disordered" evidence="2">
    <location>
        <begin position="520"/>
        <end position="540"/>
    </location>
</feature>
<feature type="compositionally biased region" description="Basic and acidic residues" evidence="2">
    <location>
        <begin position="2477"/>
        <end position="2491"/>
    </location>
</feature>
<gene>
    <name evidence="3" type="ORF">TWF481_004848</name>
</gene>
<feature type="region of interest" description="Disordered" evidence="2">
    <location>
        <begin position="916"/>
        <end position="987"/>
    </location>
</feature>
<feature type="compositionally biased region" description="Polar residues" evidence="2">
    <location>
        <begin position="2388"/>
        <end position="2409"/>
    </location>
</feature>
<feature type="compositionally biased region" description="Pro residues" evidence="2">
    <location>
        <begin position="1321"/>
        <end position="1334"/>
    </location>
</feature>
<sequence>MDAPDERTPMQKYYDDEKLFKEIIRRERMGLPPNPSLSYLDPPEAVALSQSGDPSNPSSKASLSPYGAGNVSTPNIRLSRPCDDLLESLRNGEDQFPHRRRRARDKPVVRDSSTTKPTPSSQETYATQKEETLTTKKEEMSTVKKEEMSTMKKEELPAMKKESPPKTSIPNPEGPKVRYRGVSDDPRSSSSGGVPDWYNDAHKELRAKHPYDYCNFVEGYRFYAEGPSSVANDGQDQYQANSENSYLDPLQRPATPMPHIQRSQTPLPLIAPLNHPAVDSRILPFTPPTYGRYRYRDAVSANTWSIDETINKFRHFEMTEAEKRAILTSGSDYVDRIRKSVKYMPASQNYPSELLDMYNEEPSATCPPCEEGEPIKPEQSTKIEKSIETEEPTKPEIPEIRVQEAEASTSQGQEDLYTVHVREPNKLTVPRVNERESQISMIYDHPDEDLYTIFAREQLRMTALLGGGQVASNSVPKVSKTGSDSRSVSDKSDNSAKGYAGFFDYYSRASGPSVAHEAESVGHASALNTADENKRSSVHTEKLEPHALHSPLVEEQGPAHDQIYATEYNEEPKSYVRSRPLQAIEEEASTITAIQETHSITPVEVEINVQDANTDDETKQYVPMKPRPAYVEHAPDKFSTNRRSICDGTNFWRDDFSAENGIKDRVIVEKPATIEKPTDTTIPPKHRVPKPASIVGSDSPPHEIKDTNSARRPTIVQVEPTSPTPPPVPPKEPITPELGPTPPPKSPRVVYHPTTPSNAPTSHPSMADIGRSMRIDDDDVYSNMSQKENFNTTPQHKVPSKAMKVLGVGADEIRETSSFEGGHFVPFLPYGGSKLEREVNHATDRNNKLDQDPSKSSKSLLGLRGSVSSLFRKRDKPVGPSKLNTDIPRIGDRASVEILSSSPDSPRPGLFKRLFNKRQSDAPSTAPSIESYGGSRKDHESWDSSRASGDTSLTSNNDTFTPYIPPQNILDSGRPSTSNNASPADYIDHRINPNLTVKLNDKPLKSKRSFFFGREKNEEPELMVPGVHVPVPREEKQRASVFGFLQKEKSQSVYDDSTLVDDIKKKIVEEAEFERSDEYVQMKKKEFADKQKAKIIQGQKGYFNRKGEYFRAKNPLELELCDSEISEPQSFSEVKEKYENEKPVPAKEPESGGYSRNMPRYPPHPNFERKAEDVVAEPESVSGDYAIPTPIVEEPETLASEPTGISHESITVMSPVQPGFTPENEPPSHWSDDSDEEEHDASQPPTPSNPSFGRSGKSHKRTGSGSSNLGTGPMFMKKAVRKFKANRKSAEVRASLSLATKGNRDSVMSQASNGSNRNAPPSSPVPPSPAPPVPARGSTDAGVGSGVRTSRIPVPKVSVTSPPSASRLTTGTYHDQKDNVVHHFGGTIPERSGSSLGHRGDRTSMPPNLPERSKSSLGHNVEDENHMREGIRCTADVTPQDIYKWVNLNAKREKEELEKEKRKQRIHEAKIKEAEEKIKRAKKAAKADSWMASQKKKQDDTIEKSKFRVNLATKLAGKLVQRETNNLKKPEQAAGSQPGDTQETETPQPENEPTRGLVLNEPRPYVDLRDGTIEFPLKHSNEKATFGCGPNDPPLQKLVPLPTEPVELWKVPKWVMDTKGPEWVYQWQNQGIYPENPWYPSAVDRSNDGIFEGPLFKLLLQLGDLDGAMYFTHSQLLMEIGDHRELPPEKTTEIMQLARERLHFFKKFFKSIEAMHERQQVARQHSEKLGQGYFDPLEDLDNEDDRNKELKYATERTAARRTKLQKILGGKPLPEAVMDDEVVKRDILLQRHFERQVEQNKMVEFKKQIQSWTDVEGRNADYLDEELERQKHQRKRAHKDLMVVGLRDYLGLHLVPQWLDYGDLDSDVDPLEVREVGMSEAEKNAKKRNVIEFGEDVEANLQRIDDEEDLENNFWFETELIYRKHMAEHLGISVMELVFMIHDRLVRTKEEDKPEFQKWDTMFDPAGPEWVNQLPNMFNFNVYESEALVMECKKHYVAVQKVEQQCEEYMGIAKSKESETFILESTASRINVLRREWRIKKELILEMGINQWREQYGGPEDKAKAKADKENSRFEEQMRAHLAKVREIELKRAEGALQTGEAQSEIPVEAPLRRRVQASKRELQIEASMQALREIAKPVEHEQWEETPRQGVLAAVSEQDYSPEQTHQVPPGRADILHKGMEESSTLLGTSSSKQRRKVRPTRPDVNTRSRPYGSKPRSKPSKPHSKQQSKQRSKQQSKTRDQNPDPLEHAKPEEFVPFPRITTKAEKEALRRRKEALKNSDEFRIIQQPIWDHSHAVIPKTEEEEIVKRRKQALRNEVYGSIQPTQWASSTENVSETRKEEASRRRKQELKERSEPTQPVKWTPSPALIAKVEREEAQKRQKEARQRNTGQPEQTQPAKWTPSSQPLAQSEREGAMKGQKQAQEQRTQAHKQTQPTQAGNRLSQSSTLGRHNIVATGRKGRPVELSPSLHQWSEFDGAHCSKDPSRHSQDRASQLSGLMREIQKDAEEDEARDLAELEKIMRLGASKIPGIVVRGPEKPT</sequence>
<proteinExistence type="predicted"/>
<feature type="region of interest" description="Disordered" evidence="2">
    <location>
        <begin position="470"/>
        <end position="493"/>
    </location>
</feature>
<feature type="region of interest" description="Disordered" evidence="2">
    <location>
        <begin position="25"/>
        <end position="197"/>
    </location>
</feature>
<keyword evidence="4" id="KW-1185">Reference proteome</keyword>
<feature type="compositionally biased region" description="Polar residues" evidence="2">
    <location>
        <begin position="2421"/>
        <end position="2450"/>
    </location>
</feature>
<evidence type="ECO:0000313" key="3">
    <source>
        <dbReference type="EMBL" id="KAK6510134.1"/>
    </source>
</evidence>
<feature type="compositionally biased region" description="Low complexity" evidence="2">
    <location>
        <begin position="1537"/>
        <end position="1551"/>
    </location>
</feature>
<feature type="compositionally biased region" description="Basic and acidic residues" evidence="2">
    <location>
        <begin position="700"/>
        <end position="709"/>
    </location>
</feature>
<protein>
    <submittedName>
        <fullName evidence="3">Uncharacterized protein</fullName>
    </submittedName>
</protein>
<feature type="compositionally biased region" description="Polar residues" evidence="2">
    <location>
        <begin position="48"/>
        <end position="62"/>
    </location>
</feature>
<feature type="region of interest" description="Disordered" evidence="2">
    <location>
        <begin position="361"/>
        <end position="399"/>
    </location>
</feature>
<feature type="compositionally biased region" description="Polar residues" evidence="2">
    <location>
        <begin position="470"/>
        <end position="486"/>
    </location>
</feature>
<organism evidence="3 4">
    <name type="scientific">Arthrobotrys musiformis</name>
    <dbReference type="NCBI Taxonomy" id="47236"/>
    <lineage>
        <taxon>Eukaryota</taxon>
        <taxon>Fungi</taxon>
        <taxon>Dikarya</taxon>
        <taxon>Ascomycota</taxon>
        <taxon>Pezizomycotina</taxon>
        <taxon>Orbiliomycetes</taxon>
        <taxon>Orbiliales</taxon>
        <taxon>Orbiliaceae</taxon>
        <taxon>Arthrobotrys</taxon>
    </lineage>
</organism>
<feature type="compositionally biased region" description="Basic residues" evidence="2">
    <location>
        <begin position="1278"/>
        <end position="1287"/>
    </location>
</feature>
<feature type="region of interest" description="Disordered" evidence="2">
    <location>
        <begin position="675"/>
        <end position="746"/>
    </location>
</feature>
<feature type="region of interest" description="Disordered" evidence="2">
    <location>
        <begin position="2184"/>
        <end position="2280"/>
    </location>
</feature>
<feature type="compositionally biased region" description="Basic residues" evidence="2">
    <location>
        <begin position="2217"/>
        <end position="2238"/>
    </location>
</feature>
<feature type="compositionally biased region" description="Polar residues" evidence="2">
    <location>
        <begin position="2323"/>
        <end position="2335"/>
    </location>
</feature>
<feature type="compositionally biased region" description="Low complexity" evidence="2">
    <location>
        <begin position="1353"/>
        <end position="1366"/>
    </location>
</feature>
<feature type="compositionally biased region" description="Basic and acidic residues" evidence="2">
    <location>
        <begin position="2239"/>
        <end position="2255"/>
    </location>
</feature>
<reference evidence="3 4" key="1">
    <citation type="submission" date="2023-08" db="EMBL/GenBank/DDBJ databases">
        <authorList>
            <person name="Palmer J.M."/>
        </authorList>
    </citation>
    <scope>NUCLEOTIDE SEQUENCE [LARGE SCALE GENOMIC DNA]</scope>
    <source>
        <strain evidence="3 4">TWF481</strain>
    </source>
</reference>
<evidence type="ECO:0000313" key="4">
    <source>
        <dbReference type="Proteomes" id="UP001370758"/>
    </source>
</evidence>
<feature type="compositionally biased region" description="Basic and acidic residues" evidence="2">
    <location>
        <begin position="373"/>
        <end position="399"/>
    </location>
</feature>